<sequence>MSIDVLINELKGLKEGDRGVDRKIARQLGWKRHVENRGTNQNGQPIEKVKWIGAEDGKLPLFTDSLDAAFGLVRIVTGFRLGGVSWGNGEFRAVIGEGLYCTGATPAIALCIAAMTAKRGEDQDEE</sequence>
<keyword evidence="2" id="KW-1185">Reference proteome</keyword>
<accession>A0A6N7LQT1</accession>
<protein>
    <recommendedName>
        <fullName evidence="3">Phage ABA sandwich domain-containing protein</fullName>
    </recommendedName>
</protein>
<organism evidence="1 2">
    <name type="scientific">Sinorhizobium terangae</name>
    <dbReference type="NCBI Taxonomy" id="110322"/>
    <lineage>
        <taxon>Bacteria</taxon>
        <taxon>Pseudomonadati</taxon>
        <taxon>Pseudomonadota</taxon>
        <taxon>Alphaproteobacteria</taxon>
        <taxon>Hyphomicrobiales</taxon>
        <taxon>Rhizobiaceae</taxon>
        <taxon>Sinorhizobium/Ensifer group</taxon>
        <taxon>Sinorhizobium</taxon>
    </lineage>
</organism>
<name>A0A6N7LQT1_SINTE</name>
<reference evidence="1 2" key="1">
    <citation type="journal article" date="2013" name="Genome Biol.">
        <title>Comparative genomics of the core and accessory genomes of 48 Sinorhizobium strains comprising five genospecies.</title>
        <authorList>
            <person name="Sugawara M."/>
            <person name="Epstein B."/>
            <person name="Badgley B.D."/>
            <person name="Unno T."/>
            <person name="Xu L."/>
            <person name="Reese J."/>
            <person name="Gyaneshwar P."/>
            <person name="Denny R."/>
            <person name="Mudge J."/>
            <person name="Bharti A.K."/>
            <person name="Farmer A.D."/>
            <person name="May G.D."/>
            <person name="Woodward J.E."/>
            <person name="Medigue C."/>
            <person name="Vallenet D."/>
            <person name="Lajus A."/>
            <person name="Rouy Z."/>
            <person name="Martinez-Vaz B."/>
            <person name="Tiffin P."/>
            <person name="Young N.D."/>
            <person name="Sadowsky M.J."/>
        </authorList>
    </citation>
    <scope>NUCLEOTIDE SEQUENCE [LARGE SCALE GENOMIC DNA]</scope>
    <source>
        <strain evidence="1 2">USDA4894</strain>
    </source>
</reference>
<comment type="caution">
    <text evidence="1">The sequence shown here is derived from an EMBL/GenBank/DDBJ whole genome shotgun (WGS) entry which is preliminary data.</text>
</comment>
<proteinExistence type="predicted"/>
<evidence type="ECO:0008006" key="3">
    <source>
        <dbReference type="Google" id="ProtNLM"/>
    </source>
</evidence>
<dbReference type="RefSeq" id="WP_153443251.1">
    <property type="nucleotide sequence ID" value="NZ_JACIGA010000005.1"/>
</dbReference>
<dbReference type="EMBL" id="WITC01000139">
    <property type="protein sequence ID" value="MQX19390.1"/>
    <property type="molecule type" value="Genomic_DNA"/>
</dbReference>
<evidence type="ECO:0000313" key="2">
    <source>
        <dbReference type="Proteomes" id="UP000439983"/>
    </source>
</evidence>
<evidence type="ECO:0000313" key="1">
    <source>
        <dbReference type="EMBL" id="MQX19390.1"/>
    </source>
</evidence>
<dbReference type="OrthoDB" id="8374003at2"/>
<gene>
    <name evidence="1" type="ORF">GHK62_33215</name>
</gene>
<dbReference type="AlphaFoldDB" id="A0A6N7LQT1"/>
<dbReference type="Proteomes" id="UP000439983">
    <property type="component" value="Unassembled WGS sequence"/>
</dbReference>